<sequence>MGVRVSGEGSRLVSEQTGDESGALARRRAPRRSGQVSVADLVAIVRPTGLWDAWRCFTADELGEAEEYAKSLGVAVQYFNE</sequence>
<keyword evidence="3" id="KW-1185">Reference proteome</keyword>
<evidence type="ECO:0000313" key="3">
    <source>
        <dbReference type="Proteomes" id="UP000186218"/>
    </source>
</evidence>
<dbReference type="STRING" id="1344003.SAMN05445060_4046"/>
<protein>
    <submittedName>
        <fullName evidence="2">Uncharacterized protein</fullName>
    </submittedName>
</protein>
<evidence type="ECO:0000313" key="2">
    <source>
        <dbReference type="EMBL" id="SIS23074.1"/>
    </source>
</evidence>
<organism evidence="2 3">
    <name type="scientific">Williamsia sterculiae</name>
    <dbReference type="NCBI Taxonomy" id="1344003"/>
    <lineage>
        <taxon>Bacteria</taxon>
        <taxon>Bacillati</taxon>
        <taxon>Actinomycetota</taxon>
        <taxon>Actinomycetes</taxon>
        <taxon>Mycobacteriales</taxon>
        <taxon>Nocardiaceae</taxon>
        <taxon>Williamsia</taxon>
    </lineage>
</organism>
<proteinExistence type="predicted"/>
<accession>A0A1N7HDW4</accession>
<gene>
    <name evidence="2" type="ORF">SAMN05445060_4046</name>
</gene>
<dbReference type="AlphaFoldDB" id="A0A1N7HDW4"/>
<dbReference type="Proteomes" id="UP000186218">
    <property type="component" value="Unassembled WGS sequence"/>
</dbReference>
<feature type="region of interest" description="Disordered" evidence="1">
    <location>
        <begin position="1"/>
        <end position="35"/>
    </location>
</feature>
<evidence type="ECO:0000256" key="1">
    <source>
        <dbReference type="SAM" id="MobiDB-lite"/>
    </source>
</evidence>
<dbReference type="EMBL" id="FTNT01000016">
    <property type="protein sequence ID" value="SIS23074.1"/>
    <property type="molecule type" value="Genomic_DNA"/>
</dbReference>
<name>A0A1N7HDW4_9NOCA</name>
<reference evidence="2 3" key="1">
    <citation type="submission" date="2017-01" db="EMBL/GenBank/DDBJ databases">
        <authorList>
            <person name="Mah S.A."/>
            <person name="Swanson W.J."/>
            <person name="Moy G.W."/>
            <person name="Vacquier V.D."/>
        </authorList>
    </citation>
    <scope>NUCLEOTIDE SEQUENCE [LARGE SCALE GENOMIC DNA]</scope>
    <source>
        <strain evidence="2 3">CPCC 203464</strain>
    </source>
</reference>